<feature type="domain" description="Solute-binding protein family 3/N-terminal" evidence="2">
    <location>
        <begin position="46"/>
        <end position="267"/>
    </location>
</feature>
<evidence type="ECO:0000259" key="2">
    <source>
        <dbReference type="SMART" id="SM00062"/>
    </source>
</evidence>
<dbReference type="PROSITE" id="PS51318">
    <property type="entry name" value="TAT"/>
    <property type="match status" value="1"/>
</dbReference>
<dbReference type="SMART" id="SM00062">
    <property type="entry name" value="PBPb"/>
    <property type="match status" value="1"/>
</dbReference>
<dbReference type="AlphaFoldDB" id="S5Z070"/>
<sequence>MPNSPQFSPARSFDMSYRRTFLSKTLAGVAALALTALPVLAEDAKPLRSAIDSTFAPHAMPKIEGGLEGFNIDVVQEISKRIGQPIEVEGAQFAGLIPALQAGTYDFLTAVVTITPERAEQLLFMEGFVDADYAFVTLKDAAPITSLDDLKGKKIAVQKGSIYEKFLNDKAAEMGWEVTSFATSTDGIQAVIAGRADASISANTVVAWAVKNNPRLTNAYVYETGMVWSMPFRHDSVALRDKMEGALECMKHDGTLTKIYEHWFGVPPKAGSSTVTIFPGYGAPGTPGYDATPHELKC</sequence>
<dbReference type="KEGG" id="pami:JCM7686_pAMI4p180"/>
<dbReference type="Proteomes" id="UP000015480">
    <property type="component" value="Plasmid pAMI4"/>
</dbReference>
<dbReference type="EMBL" id="CP006652">
    <property type="protein sequence ID" value="AGT10871.1"/>
    <property type="molecule type" value="Genomic_DNA"/>
</dbReference>
<dbReference type="PATRIC" id="fig|1367847.3.peg.3813"/>
<evidence type="ECO:0000256" key="1">
    <source>
        <dbReference type="ARBA" id="ARBA00022729"/>
    </source>
</evidence>
<gene>
    <name evidence="3" type="ORF">JCM7686_pAMI4p180</name>
</gene>
<keyword evidence="3" id="KW-0614">Plasmid</keyword>
<reference evidence="3 4" key="1">
    <citation type="journal article" date="2014" name="BMC Genomics">
        <title>Architecture and functions of a multipartite genome of the methylotrophic bacterium Paracoccus aminophilus JCM 7686, containing primary and secondary chromids.</title>
        <authorList>
            <person name="Dziewit L."/>
            <person name="Czarnecki J."/>
            <person name="Wibberg D."/>
            <person name="Radlinska M."/>
            <person name="Mrozek P."/>
            <person name="Szymczak M."/>
            <person name="Schluter A."/>
            <person name="Puhler A."/>
            <person name="Bartosik D."/>
        </authorList>
    </citation>
    <scope>NUCLEOTIDE SEQUENCE [LARGE SCALE GENOMIC DNA]</scope>
    <source>
        <strain evidence="3">JCM 7686</strain>
        <plasmid evidence="4">Plasmid pAMI4</plasmid>
    </source>
</reference>
<dbReference type="InterPro" id="IPR001638">
    <property type="entry name" value="Solute-binding_3/MltF_N"/>
</dbReference>
<keyword evidence="1" id="KW-0732">Signal</keyword>
<organism evidence="3 4">
    <name type="scientific">Paracoccus aminophilus JCM 7686</name>
    <dbReference type="NCBI Taxonomy" id="1367847"/>
    <lineage>
        <taxon>Bacteria</taxon>
        <taxon>Pseudomonadati</taxon>
        <taxon>Pseudomonadota</taxon>
        <taxon>Alphaproteobacteria</taxon>
        <taxon>Rhodobacterales</taxon>
        <taxon>Paracoccaceae</taxon>
        <taxon>Paracoccus</taxon>
    </lineage>
</organism>
<dbReference type="PANTHER" id="PTHR35936">
    <property type="entry name" value="MEMBRANE-BOUND LYTIC MUREIN TRANSGLYCOSYLASE F"/>
    <property type="match status" value="1"/>
</dbReference>
<dbReference type="PANTHER" id="PTHR35936:SF37">
    <property type="entry name" value="AMINO ACID ABC TRANSPORTER SUBSTRATE-BINDING PROTEIN"/>
    <property type="match status" value="1"/>
</dbReference>
<accession>S5Z070</accession>
<dbReference type="eggNOG" id="COG0834">
    <property type="taxonomic scope" value="Bacteria"/>
</dbReference>
<dbReference type="Pfam" id="PF00497">
    <property type="entry name" value="SBP_bac_3"/>
    <property type="match status" value="1"/>
</dbReference>
<name>S5Z070_PARAH</name>
<dbReference type="SUPFAM" id="SSF53850">
    <property type="entry name" value="Periplasmic binding protein-like II"/>
    <property type="match status" value="1"/>
</dbReference>
<keyword evidence="4" id="KW-1185">Reference proteome</keyword>
<proteinExistence type="predicted"/>
<evidence type="ECO:0000313" key="4">
    <source>
        <dbReference type="Proteomes" id="UP000015480"/>
    </source>
</evidence>
<geneLocation type="plasmid" evidence="3 4">
    <name>pAMI4</name>
</geneLocation>
<protein>
    <submittedName>
        <fullName evidence="3">ABC-type dipeptide transport system, extracellular solute-binding protein</fullName>
    </submittedName>
</protein>
<evidence type="ECO:0000313" key="3">
    <source>
        <dbReference type="EMBL" id="AGT10871.1"/>
    </source>
</evidence>
<dbReference type="Gene3D" id="3.40.190.10">
    <property type="entry name" value="Periplasmic binding protein-like II"/>
    <property type="match status" value="2"/>
</dbReference>
<dbReference type="InterPro" id="IPR006311">
    <property type="entry name" value="TAT_signal"/>
</dbReference>
<dbReference type="HOGENOM" id="CLU_019602_18_5_5"/>